<feature type="region of interest" description="Disordered" evidence="3">
    <location>
        <begin position="890"/>
        <end position="926"/>
    </location>
</feature>
<feature type="transmembrane region" description="Helical" evidence="4">
    <location>
        <begin position="795"/>
        <end position="817"/>
    </location>
</feature>
<organism>
    <name type="scientific">Branchiostoma floridae</name>
    <name type="common">Florida lancelet</name>
    <name type="synonym">Amphioxus</name>
    <dbReference type="NCBI Taxonomy" id="7739"/>
    <lineage>
        <taxon>Eukaryota</taxon>
        <taxon>Metazoa</taxon>
        <taxon>Chordata</taxon>
        <taxon>Cephalochordata</taxon>
        <taxon>Leptocardii</taxon>
        <taxon>Amphioxiformes</taxon>
        <taxon>Branchiostomatidae</taxon>
        <taxon>Branchiostoma</taxon>
    </lineage>
</organism>
<dbReference type="AlphaFoldDB" id="C3YCP1"/>
<keyword evidence="4" id="KW-1133">Transmembrane helix</keyword>
<feature type="compositionally biased region" description="Acidic residues" evidence="3">
    <location>
        <begin position="265"/>
        <end position="274"/>
    </location>
</feature>
<keyword evidence="4" id="KW-0472">Membrane</keyword>
<keyword evidence="1" id="KW-0433">Leucine-rich repeat</keyword>
<accession>C3YCP1</accession>
<dbReference type="InterPro" id="IPR032675">
    <property type="entry name" value="LRR_dom_sf"/>
</dbReference>
<keyword evidence="4" id="KW-0812">Transmembrane</keyword>
<feature type="region of interest" description="Disordered" evidence="3">
    <location>
        <begin position="1"/>
        <end position="63"/>
    </location>
</feature>
<dbReference type="Gene3D" id="3.80.10.10">
    <property type="entry name" value="Ribonuclease Inhibitor"/>
    <property type="match status" value="2"/>
</dbReference>
<dbReference type="PANTHER" id="PTHR24366:SF96">
    <property type="entry name" value="LEUCINE RICH REPEAT CONTAINING 53"/>
    <property type="match status" value="1"/>
</dbReference>
<dbReference type="InterPro" id="IPR003591">
    <property type="entry name" value="Leu-rich_rpt_typical-subtyp"/>
</dbReference>
<gene>
    <name evidence="5" type="ORF">BRAFLDRAFT_84317</name>
</gene>
<feature type="region of interest" description="Disordered" evidence="3">
    <location>
        <begin position="249"/>
        <end position="286"/>
    </location>
</feature>
<evidence type="ECO:0000256" key="3">
    <source>
        <dbReference type="SAM" id="MobiDB-lite"/>
    </source>
</evidence>
<dbReference type="Pfam" id="PF13855">
    <property type="entry name" value="LRR_8"/>
    <property type="match status" value="2"/>
</dbReference>
<reference evidence="5" key="1">
    <citation type="journal article" date="2008" name="Nature">
        <title>The amphioxus genome and the evolution of the chordate karyotype.</title>
        <authorList>
            <consortium name="US DOE Joint Genome Institute (JGI-PGF)"/>
            <person name="Putnam N.H."/>
            <person name="Butts T."/>
            <person name="Ferrier D.E.K."/>
            <person name="Furlong R.F."/>
            <person name="Hellsten U."/>
            <person name="Kawashima T."/>
            <person name="Robinson-Rechavi M."/>
            <person name="Shoguchi E."/>
            <person name="Terry A."/>
            <person name="Yu J.-K."/>
            <person name="Benito-Gutierrez E.L."/>
            <person name="Dubchak I."/>
            <person name="Garcia-Fernandez J."/>
            <person name="Gibson-Brown J.J."/>
            <person name="Grigoriev I.V."/>
            <person name="Horton A.C."/>
            <person name="de Jong P.J."/>
            <person name="Jurka J."/>
            <person name="Kapitonov V.V."/>
            <person name="Kohara Y."/>
            <person name="Kuroki Y."/>
            <person name="Lindquist E."/>
            <person name="Lucas S."/>
            <person name="Osoegawa K."/>
            <person name="Pennacchio L.A."/>
            <person name="Salamov A.A."/>
            <person name="Satou Y."/>
            <person name="Sauka-Spengler T."/>
            <person name="Schmutz J."/>
            <person name="Shin-I T."/>
            <person name="Toyoda A."/>
            <person name="Bronner-Fraser M."/>
            <person name="Fujiyama A."/>
            <person name="Holland L.Z."/>
            <person name="Holland P.W.H."/>
            <person name="Satoh N."/>
            <person name="Rokhsar D.S."/>
        </authorList>
    </citation>
    <scope>NUCLEOTIDE SEQUENCE [LARGE SCALE GENOMIC DNA]</scope>
    <source>
        <strain evidence="5">S238N-H82</strain>
        <tissue evidence="5">Testes</tissue>
    </source>
</reference>
<evidence type="ECO:0008006" key="6">
    <source>
        <dbReference type="Google" id="ProtNLM"/>
    </source>
</evidence>
<evidence type="ECO:0000256" key="4">
    <source>
        <dbReference type="SAM" id="Phobius"/>
    </source>
</evidence>
<evidence type="ECO:0000256" key="2">
    <source>
        <dbReference type="ARBA" id="ARBA00022737"/>
    </source>
</evidence>
<protein>
    <recommendedName>
        <fullName evidence="6">Ig-like domain-containing protein</fullName>
    </recommendedName>
</protein>
<dbReference type="PANTHER" id="PTHR24366">
    <property type="entry name" value="IG(IMMUNOGLOBULIN) AND LRR(LEUCINE RICH REPEAT) DOMAINS"/>
    <property type="match status" value="1"/>
</dbReference>
<dbReference type="eggNOG" id="KOG4194">
    <property type="taxonomic scope" value="Eukaryota"/>
</dbReference>
<name>C3YCP1_BRAFL</name>
<dbReference type="SMART" id="SM00369">
    <property type="entry name" value="LRR_TYP"/>
    <property type="match status" value="6"/>
</dbReference>
<dbReference type="EMBL" id="GG666502">
    <property type="protein sequence ID" value="EEN61842.1"/>
    <property type="molecule type" value="Genomic_DNA"/>
</dbReference>
<feature type="compositionally biased region" description="Polar residues" evidence="3">
    <location>
        <begin position="43"/>
        <end position="56"/>
    </location>
</feature>
<keyword evidence="2" id="KW-0677">Repeat</keyword>
<dbReference type="SUPFAM" id="SSF52058">
    <property type="entry name" value="L domain-like"/>
    <property type="match status" value="1"/>
</dbReference>
<dbReference type="InterPro" id="IPR001611">
    <property type="entry name" value="Leu-rich_rpt"/>
</dbReference>
<proteinExistence type="predicted"/>
<sequence>MASPARKRVFQDDEPLKETLPQVSQKKARNKKKGTESFEDELGTTSNDSKSVPQQAEESKKAQDRELNYLRQKIFDNLEYQNTASEWGHVREVQVTVPFSESSFRSVFLQQLSIPRCRKLLKERTLKNCFGARKISVPWYNMAEVDAILGMNWDVRTFRTNTVCEVIREEGVCLAWGRKKREMFSHIKCPRCNWTENSGAHRPACCTPAVSYLVGEAELHFSFARRRGHWMVGMISGGRRKEGTAAVVKFGDEEDEAKNSRTEGEGAEGSDEVDGTGRRKKKKKREVIISDPKAVSSGELCVICDATLEKSGRGKIPSCPLFERTSALWLRNYRLGNLTSSDVSHLKHLRKLYIEPGKILHLDNHTFVGFHRLYTLSLSHNKLSYVGNGWFKGVEGHLSLSHNEIAYIEDEAFGTSDRCLHIVALHLPWNKLTVIKPGYFRHLCELAFLDLRHNRIRAVGEGSFATLHRLRVLRLAGNEIKAVRTTWFPSIQEERLLSTLDLAQNEIQYIEPGVFRFLPHIGDIDLSYNRIASLQENQLKMEDSNFDVWRLPRLKIVGNPFRCTCALRWLMKSCDSQLTDLRLLTCSYPGGLQGRNLCEFTSAMVASLPCPAPRLTIGALDGARTFRCEICWEVEPPHVKWTLPNDTNVVITDVSFGTDTHVNHGDVNITTSLYMDPDGSTCCHSESLYANRSTLSNSTCNYVGKTVSLLTASEILMQKWRGEVVSCTALFPSDEALNVSAHYKLSTFRTGPNASVTEFPTSGAETLTEAGEGKHHVVFLLNSEVNNFSINPLDLVITALFTSSVVALSSFVGLVLYKNIFKKRQENSSDCHTENQHGADQFSHHTYETVEDQPQPVHQYDVIPDHQNTDDIITPYGQAAMSGAYGMGTTTAATASRSQRTENSRPDTPYPKRKKPQGESRSVTSL</sequence>
<dbReference type="InParanoid" id="C3YCP1"/>
<evidence type="ECO:0000256" key="1">
    <source>
        <dbReference type="ARBA" id="ARBA00022614"/>
    </source>
</evidence>
<evidence type="ECO:0000313" key="5">
    <source>
        <dbReference type="EMBL" id="EEN61842.1"/>
    </source>
</evidence>